<protein>
    <recommendedName>
        <fullName evidence="1">DUF2314 domain-containing protein</fullName>
    </recommendedName>
</protein>
<dbReference type="Proteomes" id="UP000203464">
    <property type="component" value="Unassembled WGS sequence"/>
</dbReference>
<reference evidence="3" key="1">
    <citation type="submission" date="2017-05" db="EMBL/GenBank/DDBJ databases">
        <authorList>
            <person name="Rodrigo-Torres L."/>
            <person name="Arahal R. D."/>
            <person name="Lucena T."/>
        </authorList>
    </citation>
    <scope>NUCLEOTIDE SEQUENCE [LARGE SCALE GENOMIC DNA]</scope>
    <source>
        <strain evidence="3">CECT 8868</strain>
    </source>
</reference>
<dbReference type="InterPro" id="IPR018756">
    <property type="entry name" value="DUF2314"/>
</dbReference>
<keyword evidence="3" id="KW-1185">Reference proteome</keyword>
<proteinExistence type="predicted"/>
<name>A0A238K7C3_9RHOB</name>
<evidence type="ECO:0000259" key="1">
    <source>
        <dbReference type="Pfam" id="PF10077"/>
    </source>
</evidence>
<dbReference type="EMBL" id="FXYD01000002">
    <property type="protein sequence ID" value="SMX37856.1"/>
    <property type="molecule type" value="Genomic_DNA"/>
</dbReference>
<feature type="domain" description="DUF2314" evidence="1">
    <location>
        <begin position="49"/>
        <end position="167"/>
    </location>
</feature>
<sequence>MRRLVIAVVVLGGLFLYNGGHLDSIIGSVAPDYVSTGSGDPITEFASDDATMSAAEAEAQSTLQAFLPRALDANGVATDNTLIKVAFPIAGPNNAEVIWVAAFQQTSAGEFKGFLANQPNGMEGLNAGDEVTFTTDMVRDWSYSTADGQMFGNYTTRVMLPNLDEETAAMLGQMLSPDPVPADWN</sequence>
<evidence type="ECO:0000313" key="3">
    <source>
        <dbReference type="Proteomes" id="UP000203464"/>
    </source>
</evidence>
<evidence type="ECO:0000313" key="2">
    <source>
        <dbReference type="EMBL" id="SMX37856.1"/>
    </source>
</evidence>
<organism evidence="2 3">
    <name type="scientific">Octadecabacter ascidiaceicola</name>
    <dbReference type="NCBI Taxonomy" id="1655543"/>
    <lineage>
        <taxon>Bacteria</taxon>
        <taxon>Pseudomonadati</taxon>
        <taxon>Pseudomonadota</taxon>
        <taxon>Alphaproteobacteria</taxon>
        <taxon>Rhodobacterales</taxon>
        <taxon>Roseobacteraceae</taxon>
        <taxon>Octadecabacter</taxon>
    </lineage>
</organism>
<dbReference type="OrthoDB" id="121776at2"/>
<gene>
    <name evidence="2" type="ORF">OCA8868_01590</name>
</gene>
<dbReference type="Pfam" id="PF10077">
    <property type="entry name" value="DUF2314"/>
    <property type="match status" value="1"/>
</dbReference>
<dbReference type="RefSeq" id="WP_093995990.1">
    <property type="nucleotide sequence ID" value="NZ_FXYD01000002.1"/>
</dbReference>
<accession>A0A238K7C3</accession>
<dbReference type="AlphaFoldDB" id="A0A238K7C3"/>